<dbReference type="PANTHER" id="PTHR31126">
    <property type="entry name" value="TYROSINE-PROTEIN PHOSPHATASE"/>
    <property type="match status" value="1"/>
</dbReference>
<comment type="similarity">
    <text evidence="1">Belongs to the protein-tyrosine phosphatase family.</text>
</comment>
<feature type="region of interest" description="Disordered" evidence="2">
    <location>
        <begin position="1"/>
        <end position="28"/>
    </location>
</feature>
<evidence type="ECO:0000256" key="2">
    <source>
        <dbReference type="SAM" id="MobiDB-lite"/>
    </source>
</evidence>
<dbReference type="PANTHER" id="PTHR31126:SF1">
    <property type="entry name" value="TYROSINE SPECIFIC PROTEIN PHOSPHATASES DOMAIN-CONTAINING PROTEIN"/>
    <property type="match status" value="1"/>
</dbReference>
<evidence type="ECO:0000259" key="3">
    <source>
        <dbReference type="PROSITE" id="PS50056"/>
    </source>
</evidence>
<name>A0A7Z0IK60_9ACTN</name>
<dbReference type="InterPro" id="IPR016130">
    <property type="entry name" value="Tyr_Pase_AS"/>
</dbReference>
<organism evidence="4 5">
    <name type="scientific">Naumannella cuiyingiana</name>
    <dbReference type="NCBI Taxonomy" id="1347891"/>
    <lineage>
        <taxon>Bacteria</taxon>
        <taxon>Bacillati</taxon>
        <taxon>Actinomycetota</taxon>
        <taxon>Actinomycetes</taxon>
        <taxon>Propionibacteriales</taxon>
        <taxon>Propionibacteriaceae</taxon>
        <taxon>Naumannella</taxon>
    </lineage>
</organism>
<dbReference type="GO" id="GO:0004725">
    <property type="term" value="F:protein tyrosine phosphatase activity"/>
    <property type="evidence" value="ECO:0007669"/>
    <property type="project" value="UniProtKB-EC"/>
</dbReference>
<feature type="domain" description="Tyrosine specific protein phosphatases" evidence="3">
    <location>
        <begin position="116"/>
        <end position="181"/>
    </location>
</feature>
<reference evidence="4 5" key="1">
    <citation type="submission" date="2020-07" db="EMBL/GenBank/DDBJ databases">
        <title>Sequencing the genomes of 1000 actinobacteria strains.</title>
        <authorList>
            <person name="Klenk H.-P."/>
        </authorList>
    </citation>
    <scope>NUCLEOTIDE SEQUENCE [LARGE SCALE GENOMIC DNA]</scope>
    <source>
        <strain evidence="4 5">DSM 103164</strain>
    </source>
</reference>
<dbReference type="Gene3D" id="3.90.190.10">
    <property type="entry name" value="Protein tyrosine phosphatase superfamily"/>
    <property type="match status" value="1"/>
</dbReference>
<keyword evidence="5" id="KW-1185">Reference proteome</keyword>
<evidence type="ECO:0000313" key="5">
    <source>
        <dbReference type="Proteomes" id="UP000527616"/>
    </source>
</evidence>
<dbReference type="Pfam" id="PF13350">
    <property type="entry name" value="Y_phosphatase3"/>
    <property type="match status" value="1"/>
</dbReference>
<proteinExistence type="inferred from homology"/>
<dbReference type="InterPro" id="IPR029021">
    <property type="entry name" value="Prot-tyrosine_phosphatase-like"/>
</dbReference>
<evidence type="ECO:0000313" key="4">
    <source>
        <dbReference type="EMBL" id="NYI70279.1"/>
    </source>
</evidence>
<gene>
    <name evidence="4" type="ORF">GGQ54_000839</name>
</gene>
<dbReference type="RefSeq" id="WP_179444252.1">
    <property type="nucleotide sequence ID" value="NZ_JACBZS010000001.1"/>
</dbReference>
<dbReference type="SUPFAM" id="SSF52799">
    <property type="entry name" value="(Phosphotyrosine protein) phosphatases II"/>
    <property type="match status" value="1"/>
</dbReference>
<dbReference type="PROSITE" id="PS50056">
    <property type="entry name" value="TYR_PHOSPHATASE_2"/>
    <property type="match status" value="1"/>
</dbReference>
<dbReference type="Proteomes" id="UP000527616">
    <property type="component" value="Unassembled WGS sequence"/>
</dbReference>
<comment type="caution">
    <text evidence="4">The sequence shown here is derived from an EMBL/GenBank/DDBJ whole genome shotgun (WGS) entry which is preliminary data.</text>
</comment>
<sequence length="243" mass="25204">MNVPIEPGHGVHNLRDVGPQHADGGDLPAGRLYRSDALHALSESGGDAVRRLGLELIIDLRADWERTVDPSIDGLAARTETIDLDGGELAAAAEQHGIEGIELLDVNHTLLERRGAELAQAVRLIAGAAPGTVLVHCSAGKDRTGLVIGTVLAALGVDAEAIAADYARSEEGLVGEWAETTLGRLAPLGVPDTPRVRALLAGSPAAVMIGTLRRLDELGGARAYLTANGVSAGELAALRRLLD</sequence>
<dbReference type="EC" id="3.1.3.48" evidence="4"/>
<dbReference type="PROSITE" id="PS00383">
    <property type="entry name" value="TYR_PHOSPHATASE_1"/>
    <property type="match status" value="1"/>
</dbReference>
<keyword evidence="4" id="KW-0378">Hydrolase</keyword>
<dbReference type="InterPro" id="IPR026893">
    <property type="entry name" value="Tyr/Ser_Pase_IphP-type"/>
</dbReference>
<evidence type="ECO:0000256" key="1">
    <source>
        <dbReference type="ARBA" id="ARBA00009580"/>
    </source>
</evidence>
<dbReference type="InterPro" id="IPR000387">
    <property type="entry name" value="Tyr_Pase_dom"/>
</dbReference>
<protein>
    <submittedName>
        <fullName evidence="4">Protein-tyrosine phosphatase</fullName>
        <ecNumber evidence="4">3.1.3.48</ecNumber>
    </submittedName>
</protein>
<dbReference type="AlphaFoldDB" id="A0A7Z0IK60"/>
<accession>A0A7Z0IK60</accession>
<dbReference type="EMBL" id="JACBZS010000001">
    <property type="protein sequence ID" value="NYI70279.1"/>
    <property type="molecule type" value="Genomic_DNA"/>
</dbReference>